<proteinExistence type="inferred from homology"/>
<keyword evidence="3 6" id="KW-0812">Transmembrane</keyword>
<comment type="subcellular location">
    <subcellularLocation>
        <location evidence="1">Membrane</location>
        <topology evidence="1">Multi-pass membrane protein</topology>
    </subcellularLocation>
</comment>
<dbReference type="InterPro" id="IPR003377">
    <property type="entry name" value="Cornichon"/>
</dbReference>
<dbReference type="AlphaFoldDB" id="A0A9P0F104"/>
<feature type="transmembrane region" description="Helical" evidence="6">
    <location>
        <begin position="53"/>
        <end position="73"/>
    </location>
</feature>
<evidence type="ECO:0000313" key="7">
    <source>
        <dbReference type="EMBL" id="CAH0387370.1"/>
    </source>
</evidence>
<protein>
    <recommendedName>
        <fullName evidence="9">Cornichon</fullName>
    </recommendedName>
</protein>
<dbReference type="PANTHER" id="PTHR12290">
    <property type="entry name" value="CORNICHON-RELATED"/>
    <property type="match status" value="1"/>
</dbReference>
<dbReference type="OrthoDB" id="8775810at2759"/>
<evidence type="ECO:0000256" key="3">
    <source>
        <dbReference type="ARBA" id="ARBA00022692"/>
    </source>
</evidence>
<sequence>MSETLLFLFSLIDTGAILFLLVYFVITLSDLESDYLNAQQCCAQLNIWVIPKLAAHVVIFVLFILFQCWWLALANIPVLAWISYEFYSVPPGNTGVYDPTEIHNHGQLRKYMRDCLISIGWYLIAFFCYLYCLILSLIKDNPLEKDGLPSDH</sequence>
<feature type="transmembrane region" description="Helical" evidence="6">
    <location>
        <begin position="119"/>
        <end position="138"/>
    </location>
</feature>
<reference evidence="7" key="1">
    <citation type="submission" date="2021-12" db="EMBL/GenBank/DDBJ databases">
        <authorList>
            <person name="King R."/>
        </authorList>
    </citation>
    <scope>NUCLEOTIDE SEQUENCE</scope>
</reference>
<comment type="similarity">
    <text evidence="2">Belongs to the cornichon family.</text>
</comment>
<evidence type="ECO:0008006" key="9">
    <source>
        <dbReference type="Google" id="ProtNLM"/>
    </source>
</evidence>
<evidence type="ECO:0000313" key="8">
    <source>
        <dbReference type="Proteomes" id="UP001152759"/>
    </source>
</evidence>
<evidence type="ECO:0000256" key="5">
    <source>
        <dbReference type="ARBA" id="ARBA00023136"/>
    </source>
</evidence>
<evidence type="ECO:0000256" key="1">
    <source>
        <dbReference type="ARBA" id="ARBA00004141"/>
    </source>
</evidence>
<keyword evidence="4 6" id="KW-1133">Transmembrane helix</keyword>
<dbReference type="SMART" id="SM01398">
    <property type="entry name" value="Cornichon"/>
    <property type="match status" value="1"/>
</dbReference>
<dbReference type="Pfam" id="PF03311">
    <property type="entry name" value="Cornichon"/>
    <property type="match status" value="1"/>
</dbReference>
<dbReference type="EMBL" id="OU963864">
    <property type="protein sequence ID" value="CAH0387370.1"/>
    <property type="molecule type" value="Genomic_DNA"/>
</dbReference>
<keyword evidence="8" id="KW-1185">Reference proteome</keyword>
<dbReference type="KEGG" id="btab:109030590"/>
<accession>A0A9P0F104</accession>
<organism evidence="7 8">
    <name type="scientific">Bemisia tabaci</name>
    <name type="common">Sweetpotato whitefly</name>
    <name type="synonym">Aleurodes tabaci</name>
    <dbReference type="NCBI Taxonomy" id="7038"/>
    <lineage>
        <taxon>Eukaryota</taxon>
        <taxon>Metazoa</taxon>
        <taxon>Ecdysozoa</taxon>
        <taxon>Arthropoda</taxon>
        <taxon>Hexapoda</taxon>
        <taxon>Insecta</taxon>
        <taxon>Pterygota</taxon>
        <taxon>Neoptera</taxon>
        <taxon>Paraneoptera</taxon>
        <taxon>Hemiptera</taxon>
        <taxon>Sternorrhyncha</taxon>
        <taxon>Aleyrodoidea</taxon>
        <taxon>Aleyrodidae</taxon>
        <taxon>Aleyrodinae</taxon>
        <taxon>Bemisia</taxon>
    </lineage>
</organism>
<feature type="transmembrane region" description="Helical" evidence="6">
    <location>
        <begin position="5"/>
        <end position="26"/>
    </location>
</feature>
<evidence type="ECO:0000256" key="6">
    <source>
        <dbReference type="SAM" id="Phobius"/>
    </source>
</evidence>
<dbReference type="GO" id="GO:0016192">
    <property type="term" value="P:vesicle-mediated transport"/>
    <property type="evidence" value="ECO:0007669"/>
    <property type="project" value="InterPro"/>
</dbReference>
<evidence type="ECO:0000256" key="2">
    <source>
        <dbReference type="ARBA" id="ARBA00010095"/>
    </source>
</evidence>
<evidence type="ECO:0000256" key="4">
    <source>
        <dbReference type="ARBA" id="ARBA00022989"/>
    </source>
</evidence>
<dbReference type="GO" id="GO:0016020">
    <property type="term" value="C:membrane"/>
    <property type="evidence" value="ECO:0007669"/>
    <property type="project" value="UniProtKB-SubCell"/>
</dbReference>
<dbReference type="Proteomes" id="UP001152759">
    <property type="component" value="Chromosome 3"/>
</dbReference>
<name>A0A9P0F104_BEMTA</name>
<keyword evidence="5 6" id="KW-0472">Membrane</keyword>
<gene>
    <name evidence="7" type="ORF">BEMITA_LOCUS6394</name>
</gene>